<accession>A0AAD3HPI7</accession>
<dbReference type="GO" id="GO:0016020">
    <property type="term" value="C:membrane"/>
    <property type="evidence" value="ECO:0007669"/>
    <property type="project" value="TreeGrafter"/>
</dbReference>
<dbReference type="Proteomes" id="UP001054857">
    <property type="component" value="Unassembled WGS sequence"/>
</dbReference>
<dbReference type="SUPFAM" id="SSF49452">
    <property type="entry name" value="Starch-binding domain-like"/>
    <property type="match status" value="1"/>
</dbReference>
<dbReference type="InterPro" id="IPR013783">
    <property type="entry name" value="Ig-like_fold"/>
</dbReference>
<dbReference type="PROSITE" id="PS51166">
    <property type="entry name" value="CBM20"/>
    <property type="match status" value="1"/>
</dbReference>
<dbReference type="PANTHER" id="PTHR15048:SF0">
    <property type="entry name" value="STARCH-BINDING DOMAIN-CONTAINING PROTEIN 1"/>
    <property type="match status" value="1"/>
</dbReference>
<evidence type="ECO:0000256" key="1">
    <source>
        <dbReference type="SAM" id="MobiDB-lite"/>
    </source>
</evidence>
<dbReference type="AlphaFoldDB" id="A0AAD3HPI7"/>
<feature type="region of interest" description="Disordered" evidence="1">
    <location>
        <begin position="267"/>
        <end position="299"/>
    </location>
</feature>
<evidence type="ECO:0000313" key="4">
    <source>
        <dbReference type="Proteomes" id="UP001054857"/>
    </source>
</evidence>
<reference evidence="3 4" key="1">
    <citation type="journal article" date="2021" name="Sci. Rep.">
        <title>Genome sequencing of the multicellular alga Astrephomene provides insights into convergent evolution of germ-soma differentiation.</title>
        <authorList>
            <person name="Yamashita S."/>
            <person name="Yamamoto K."/>
            <person name="Matsuzaki R."/>
            <person name="Suzuki S."/>
            <person name="Yamaguchi H."/>
            <person name="Hirooka S."/>
            <person name="Minakuchi Y."/>
            <person name="Miyagishima S."/>
            <person name="Kawachi M."/>
            <person name="Toyoda A."/>
            <person name="Nozaki H."/>
        </authorList>
    </citation>
    <scope>NUCLEOTIDE SEQUENCE [LARGE SCALE GENOMIC DNA]</scope>
    <source>
        <strain evidence="3 4">NIES-4017</strain>
    </source>
</reference>
<dbReference type="SMART" id="SM01065">
    <property type="entry name" value="CBM_2"/>
    <property type="match status" value="1"/>
</dbReference>
<dbReference type="GO" id="GO:2001070">
    <property type="term" value="F:starch binding"/>
    <property type="evidence" value="ECO:0007669"/>
    <property type="project" value="InterPro"/>
</dbReference>
<sequence>MALSTCVGHQPLARKGSGSIPPRPFSHTLLLRPVTLLESSTSRPMGALGGPRCHGLQPKLQVLASKMELSVVEPRETAVCRVGSVRYRFVVPQYVTTYGQSLRVVGSLPELGAWDPHHAPVMAWSDGHQWSLDCALPQQSFEFKIIVFEGHGLRWESGSNRVVLAGGEGGDVPVEIVVWLTCHFNATTATQMQLAVPRAQVEDAYETGKATLEFLRRRKAKMGQDSEQTASASERQRQAAELLRLSEAVVEQQGTVLQLGDLLAEGGGSNGNGGSSGGSSSSQGRLHGGNGGQAAAEGEAEEDEAMLLLAIESVRLPPPLRRISFANVVQSWSSTGSPALESGLSPGGSGDHAQAEAGVAASLPGANPALNPFLLGELDNRAEELMSAAGELLRASSQLPLNGAPASASPTPASATGPPGSPTAASSASASAAASSQEWADLAEEASQVAGVMAALGAGQAATQLQGLASVGSALAGSGGGGGGGGNGAGVAAAVEGHQDASDAAEADKAEEVAAAAEAADAVRGWRLGLEDREGEAGDAGVHAVQVPQMGGELQEVLPPAAAAHGRLPEEGVVAGTPATTSSAACSTSVVVTIEARSMEDSAEPASYHSSYSASSVSDSASFLVDPAAAMERLETPSEMLATTAADVAQSAAALEGAAAAAVHVSAGPSEAGGAEGDGLGYGREEDEHVSGSDPAQVQAPSGDSGEGHWGLPKLMSQLRAFLDSLFL</sequence>
<feature type="region of interest" description="Disordered" evidence="1">
    <location>
        <begin position="667"/>
        <end position="711"/>
    </location>
</feature>
<name>A0AAD3HPI7_9CHLO</name>
<dbReference type="InterPro" id="IPR013784">
    <property type="entry name" value="Carb-bd-like_fold"/>
</dbReference>
<dbReference type="CDD" id="cd05467">
    <property type="entry name" value="CBM20"/>
    <property type="match status" value="1"/>
</dbReference>
<keyword evidence="4" id="KW-1185">Reference proteome</keyword>
<gene>
    <name evidence="3" type="ORF">Agub_g9903</name>
</gene>
<feature type="compositionally biased region" description="Gly residues" evidence="1">
    <location>
        <begin position="267"/>
        <end position="277"/>
    </location>
</feature>
<dbReference type="Gene3D" id="2.60.40.10">
    <property type="entry name" value="Immunoglobulins"/>
    <property type="match status" value="1"/>
</dbReference>
<dbReference type="Pfam" id="PF00686">
    <property type="entry name" value="CBM_20"/>
    <property type="match status" value="1"/>
</dbReference>
<feature type="compositionally biased region" description="Low complexity" evidence="1">
    <location>
        <begin position="403"/>
        <end position="432"/>
    </location>
</feature>
<evidence type="ECO:0000259" key="2">
    <source>
        <dbReference type="PROSITE" id="PS51166"/>
    </source>
</evidence>
<feature type="region of interest" description="Disordered" evidence="1">
    <location>
        <begin position="335"/>
        <end position="357"/>
    </location>
</feature>
<dbReference type="PANTHER" id="PTHR15048">
    <property type="entry name" value="STARCH-BINDING DOMAIN-CONTAINING PROTEIN 1"/>
    <property type="match status" value="1"/>
</dbReference>
<feature type="region of interest" description="Disordered" evidence="1">
    <location>
        <begin position="400"/>
        <end position="432"/>
    </location>
</feature>
<feature type="domain" description="CBM20" evidence="2">
    <location>
        <begin position="79"/>
        <end position="181"/>
    </location>
</feature>
<organism evidence="3 4">
    <name type="scientific">Astrephomene gubernaculifera</name>
    <dbReference type="NCBI Taxonomy" id="47775"/>
    <lineage>
        <taxon>Eukaryota</taxon>
        <taxon>Viridiplantae</taxon>
        <taxon>Chlorophyta</taxon>
        <taxon>core chlorophytes</taxon>
        <taxon>Chlorophyceae</taxon>
        <taxon>CS clade</taxon>
        <taxon>Chlamydomonadales</taxon>
        <taxon>Astrephomenaceae</taxon>
        <taxon>Astrephomene</taxon>
    </lineage>
</organism>
<proteinExistence type="predicted"/>
<dbReference type="EMBL" id="BMAR01000021">
    <property type="protein sequence ID" value="GFR48067.1"/>
    <property type="molecule type" value="Genomic_DNA"/>
</dbReference>
<dbReference type="InterPro" id="IPR002044">
    <property type="entry name" value="CBM20"/>
</dbReference>
<evidence type="ECO:0000313" key="3">
    <source>
        <dbReference type="EMBL" id="GFR48067.1"/>
    </source>
</evidence>
<comment type="caution">
    <text evidence="3">The sequence shown here is derived from an EMBL/GenBank/DDBJ whole genome shotgun (WGS) entry which is preliminary data.</text>
</comment>
<protein>
    <recommendedName>
        <fullName evidence="2">CBM20 domain-containing protein</fullName>
    </recommendedName>
</protein>